<proteinExistence type="inferred from homology"/>
<feature type="transmembrane region" description="Helical" evidence="8">
    <location>
        <begin position="12"/>
        <end position="30"/>
    </location>
</feature>
<keyword evidence="11" id="KW-1185">Reference proteome</keyword>
<feature type="transmembrane region" description="Helical" evidence="8">
    <location>
        <begin position="177"/>
        <end position="198"/>
    </location>
</feature>
<feature type="transmembrane region" description="Helical" evidence="8">
    <location>
        <begin position="297"/>
        <end position="318"/>
    </location>
</feature>
<evidence type="ECO:0000313" key="11">
    <source>
        <dbReference type="Proteomes" id="UP000094385"/>
    </source>
</evidence>
<dbReference type="GO" id="GO:0005351">
    <property type="term" value="F:carbohydrate:proton symporter activity"/>
    <property type="evidence" value="ECO:0007669"/>
    <property type="project" value="TreeGrafter"/>
</dbReference>
<dbReference type="PANTHER" id="PTHR48022">
    <property type="entry name" value="PLASTIDIC GLUCOSE TRANSPORTER 4"/>
    <property type="match status" value="1"/>
</dbReference>
<dbReference type="SUPFAM" id="SSF103473">
    <property type="entry name" value="MFS general substrate transporter"/>
    <property type="match status" value="1"/>
</dbReference>
<dbReference type="InterPro" id="IPR003663">
    <property type="entry name" value="Sugar/inositol_transpt"/>
</dbReference>
<keyword evidence="4 8" id="KW-0812">Transmembrane</keyword>
<feature type="transmembrane region" description="Helical" evidence="8">
    <location>
        <begin position="63"/>
        <end position="82"/>
    </location>
</feature>
<name>A0A1E3Q6R3_LIPST</name>
<dbReference type="EMBL" id="KV454294">
    <property type="protein sequence ID" value="ODQ73395.1"/>
    <property type="molecule type" value="Genomic_DNA"/>
</dbReference>
<evidence type="ECO:0000256" key="8">
    <source>
        <dbReference type="SAM" id="Phobius"/>
    </source>
</evidence>
<accession>A0A1E3Q6R3</accession>
<evidence type="ECO:0000259" key="9">
    <source>
        <dbReference type="PROSITE" id="PS50850"/>
    </source>
</evidence>
<evidence type="ECO:0000256" key="6">
    <source>
        <dbReference type="ARBA" id="ARBA00023136"/>
    </source>
</evidence>
<dbReference type="Proteomes" id="UP000094385">
    <property type="component" value="Unassembled WGS sequence"/>
</dbReference>
<sequence>MGRVETRKHFNWRMAMSCLLIMVSTMNYGFDNSGFSTTQAMNAFQRQFGEINPKTGKYYLPPSWLSLFNSLPFIGFVVGMQVGSFISQRFGRRWCMFSMSAYALISATVCVTSQNKHQIMAGRILNCNVVPIFQSEIVPAQIRGMAVGSYQFSLMLGGLLVNVVCRGTSTLNTSAAWRIPIGLFYVIPTIIMCTIWFIPESPRWLLTQDRTDEAYASFKTLRSGTMPDAEIDAEFETLQDALRLEPEQGRWVEIFQGVNLKRTGISVTINILQQATGQAFVSTYGAVYVRSIGTLNAFNFTLILAVCNLTMVSIGLFLNDRVGRRPLLFIGGMLQFAAILSMGSLGTQKETLQTKTGIVALLVIFAGCYVFSWAPMAYVISSEVPALRLRDATQRTAGVANIVTSFLVTFSIPYLLYEPYAGLGSKVGFIFAGIITLALAFTFFCVPECKGKSLEQIDRMFQEKVPIRQFGNYAIDTAAFLDPEKAVETVLVEHKELK</sequence>
<evidence type="ECO:0000256" key="4">
    <source>
        <dbReference type="ARBA" id="ARBA00022692"/>
    </source>
</evidence>
<feature type="transmembrane region" description="Helical" evidence="8">
    <location>
        <begin position="358"/>
        <end position="379"/>
    </location>
</feature>
<organism evidence="10 11">
    <name type="scientific">Lipomyces starkeyi NRRL Y-11557</name>
    <dbReference type="NCBI Taxonomy" id="675824"/>
    <lineage>
        <taxon>Eukaryota</taxon>
        <taxon>Fungi</taxon>
        <taxon>Dikarya</taxon>
        <taxon>Ascomycota</taxon>
        <taxon>Saccharomycotina</taxon>
        <taxon>Lipomycetes</taxon>
        <taxon>Lipomycetales</taxon>
        <taxon>Lipomycetaceae</taxon>
        <taxon>Lipomyces</taxon>
    </lineage>
</organism>
<dbReference type="InterPro" id="IPR020846">
    <property type="entry name" value="MFS_dom"/>
</dbReference>
<dbReference type="PANTHER" id="PTHR48022:SF77">
    <property type="entry name" value="MAJOR FACILITATOR SUPERFAMILY (MFS) PROFILE DOMAIN-CONTAINING PROTEIN"/>
    <property type="match status" value="1"/>
</dbReference>
<keyword evidence="6 8" id="KW-0472">Membrane</keyword>
<reference evidence="10 11" key="1">
    <citation type="journal article" date="2016" name="Proc. Natl. Acad. Sci. U.S.A.">
        <title>Comparative genomics of biotechnologically important yeasts.</title>
        <authorList>
            <person name="Riley R."/>
            <person name="Haridas S."/>
            <person name="Wolfe K.H."/>
            <person name="Lopes M.R."/>
            <person name="Hittinger C.T."/>
            <person name="Goeker M."/>
            <person name="Salamov A.A."/>
            <person name="Wisecaver J.H."/>
            <person name="Long T.M."/>
            <person name="Calvey C.H."/>
            <person name="Aerts A.L."/>
            <person name="Barry K.W."/>
            <person name="Choi C."/>
            <person name="Clum A."/>
            <person name="Coughlan A.Y."/>
            <person name="Deshpande S."/>
            <person name="Douglass A.P."/>
            <person name="Hanson S.J."/>
            <person name="Klenk H.-P."/>
            <person name="LaButti K.M."/>
            <person name="Lapidus A."/>
            <person name="Lindquist E.A."/>
            <person name="Lipzen A.M."/>
            <person name="Meier-Kolthoff J.P."/>
            <person name="Ohm R.A."/>
            <person name="Otillar R.P."/>
            <person name="Pangilinan J.L."/>
            <person name="Peng Y."/>
            <person name="Rokas A."/>
            <person name="Rosa C.A."/>
            <person name="Scheuner C."/>
            <person name="Sibirny A.A."/>
            <person name="Slot J.C."/>
            <person name="Stielow J.B."/>
            <person name="Sun H."/>
            <person name="Kurtzman C.P."/>
            <person name="Blackwell M."/>
            <person name="Grigoriev I.V."/>
            <person name="Jeffries T.W."/>
        </authorList>
    </citation>
    <scope>NUCLEOTIDE SEQUENCE [LARGE SCALE GENOMIC DNA]</scope>
    <source>
        <strain evidence="10 11">NRRL Y-11557</strain>
    </source>
</reference>
<feature type="transmembrane region" description="Helical" evidence="8">
    <location>
        <begin position="327"/>
        <end position="346"/>
    </location>
</feature>
<dbReference type="InterPro" id="IPR050360">
    <property type="entry name" value="MFS_Sugar_Transporters"/>
</dbReference>
<dbReference type="STRING" id="675824.A0A1E3Q6R3"/>
<dbReference type="PROSITE" id="PS50850">
    <property type="entry name" value="MFS"/>
    <property type="match status" value="1"/>
</dbReference>
<dbReference type="OrthoDB" id="6612291at2759"/>
<comment type="subcellular location">
    <subcellularLocation>
        <location evidence="1">Membrane</location>
        <topology evidence="1">Multi-pass membrane protein</topology>
    </subcellularLocation>
</comment>
<dbReference type="Gene3D" id="1.20.1250.20">
    <property type="entry name" value="MFS general substrate transporter like domains"/>
    <property type="match status" value="1"/>
</dbReference>
<evidence type="ECO:0000256" key="2">
    <source>
        <dbReference type="ARBA" id="ARBA00010992"/>
    </source>
</evidence>
<gene>
    <name evidence="10" type="ORF">LIPSTDRAFT_104968</name>
</gene>
<dbReference type="FunFam" id="1.20.1250.20:FF:000078">
    <property type="entry name" value="MFS maltose transporter, putative"/>
    <property type="match status" value="1"/>
</dbReference>
<evidence type="ECO:0000313" key="10">
    <source>
        <dbReference type="EMBL" id="ODQ73395.1"/>
    </source>
</evidence>
<dbReference type="NCBIfam" id="TIGR00879">
    <property type="entry name" value="SP"/>
    <property type="match status" value="1"/>
</dbReference>
<evidence type="ECO:0000256" key="3">
    <source>
        <dbReference type="ARBA" id="ARBA00022448"/>
    </source>
</evidence>
<dbReference type="AlphaFoldDB" id="A0A1E3Q6R3"/>
<dbReference type="Pfam" id="PF00083">
    <property type="entry name" value="Sugar_tr"/>
    <property type="match status" value="1"/>
</dbReference>
<keyword evidence="5 8" id="KW-1133">Transmembrane helix</keyword>
<feature type="transmembrane region" description="Helical" evidence="8">
    <location>
        <begin position="429"/>
        <end position="446"/>
    </location>
</feature>
<evidence type="ECO:0000256" key="7">
    <source>
        <dbReference type="RuleBase" id="RU003346"/>
    </source>
</evidence>
<evidence type="ECO:0000256" key="1">
    <source>
        <dbReference type="ARBA" id="ARBA00004141"/>
    </source>
</evidence>
<feature type="transmembrane region" description="Helical" evidence="8">
    <location>
        <begin position="399"/>
        <end position="417"/>
    </location>
</feature>
<keyword evidence="3 7" id="KW-0813">Transport</keyword>
<dbReference type="InterPro" id="IPR036259">
    <property type="entry name" value="MFS_trans_sf"/>
</dbReference>
<evidence type="ECO:0000256" key="5">
    <source>
        <dbReference type="ARBA" id="ARBA00022989"/>
    </source>
</evidence>
<feature type="domain" description="Major facilitator superfamily (MFS) profile" evidence="9">
    <location>
        <begin position="17"/>
        <end position="450"/>
    </location>
</feature>
<dbReference type="GO" id="GO:0016020">
    <property type="term" value="C:membrane"/>
    <property type="evidence" value="ECO:0007669"/>
    <property type="project" value="UniProtKB-SubCell"/>
</dbReference>
<comment type="similarity">
    <text evidence="2 7">Belongs to the major facilitator superfamily. Sugar transporter (TC 2.A.1.1) family.</text>
</comment>
<dbReference type="InterPro" id="IPR005828">
    <property type="entry name" value="MFS_sugar_transport-like"/>
</dbReference>
<protein>
    <recommendedName>
        <fullName evidence="9">Major facilitator superfamily (MFS) profile domain-containing protein</fullName>
    </recommendedName>
</protein>